<dbReference type="EMBL" id="JAVIJC010000046">
    <property type="protein sequence ID" value="MDX8495910.1"/>
    <property type="molecule type" value="Genomic_DNA"/>
</dbReference>
<dbReference type="Pfam" id="PF01381">
    <property type="entry name" value="HTH_3"/>
    <property type="match status" value="1"/>
</dbReference>
<dbReference type="SUPFAM" id="SSF47413">
    <property type="entry name" value="lambda repressor-like DNA-binding domains"/>
    <property type="match status" value="1"/>
</dbReference>
<dbReference type="RefSeq" id="WP_320229616.1">
    <property type="nucleotide sequence ID" value="NZ_JAVIJC010000046.1"/>
</dbReference>
<organism evidence="2 3">
    <name type="scientific">Mesorhizobium captivum</name>
    <dbReference type="NCBI Taxonomy" id="3072319"/>
    <lineage>
        <taxon>Bacteria</taxon>
        <taxon>Pseudomonadati</taxon>
        <taxon>Pseudomonadota</taxon>
        <taxon>Alphaproteobacteria</taxon>
        <taxon>Hyphomicrobiales</taxon>
        <taxon>Phyllobacteriaceae</taxon>
        <taxon>Mesorhizobium</taxon>
    </lineage>
</organism>
<dbReference type="Gene3D" id="1.10.260.40">
    <property type="entry name" value="lambda repressor-like DNA-binding domains"/>
    <property type="match status" value="1"/>
</dbReference>
<gene>
    <name evidence="2" type="ORF">RFN29_30665</name>
</gene>
<comment type="caution">
    <text evidence="2">The sequence shown here is derived from an EMBL/GenBank/DDBJ whole genome shotgun (WGS) entry which is preliminary data.</text>
</comment>
<name>A0ABU4Z9G0_9HYPH</name>
<protein>
    <submittedName>
        <fullName evidence="2">Helix-turn-helix transcriptional regulator</fullName>
    </submittedName>
</protein>
<dbReference type="CDD" id="cd00093">
    <property type="entry name" value="HTH_XRE"/>
    <property type="match status" value="1"/>
</dbReference>
<keyword evidence="3" id="KW-1185">Reference proteome</keyword>
<dbReference type="PROSITE" id="PS50943">
    <property type="entry name" value="HTH_CROC1"/>
    <property type="match status" value="1"/>
</dbReference>
<dbReference type="Proteomes" id="UP001271249">
    <property type="component" value="Unassembled WGS sequence"/>
</dbReference>
<feature type="domain" description="HTH cro/C1-type" evidence="1">
    <location>
        <begin position="11"/>
        <end position="62"/>
    </location>
</feature>
<dbReference type="InterPro" id="IPR010982">
    <property type="entry name" value="Lambda_DNA-bd_dom_sf"/>
</dbReference>
<proteinExistence type="predicted"/>
<evidence type="ECO:0000259" key="1">
    <source>
        <dbReference type="PROSITE" id="PS50943"/>
    </source>
</evidence>
<accession>A0ABU4Z9G0</accession>
<dbReference type="SMART" id="SM00530">
    <property type="entry name" value="HTH_XRE"/>
    <property type="match status" value="1"/>
</dbReference>
<dbReference type="InterPro" id="IPR001387">
    <property type="entry name" value="Cro/C1-type_HTH"/>
</dbReference>
<sequence>MEITPEQSRGARGLLDWSQGELGTAANLSESTIRDFEKGRRTPGINNLAAIRAALETAGVEFINGTGVKLRK</sequence>
<reference evidence="2 3" key="1">
    <citation type="submission" date="2023-08" db="EMBL/GenBank/DDBJ databases">
        <title>Implementing the SeqCode for naming new Mesorhizobium species isolated from Vachellia karroo root nodules.</title>
        <authorList>
            <person name="Van Lill M."/>
        </authorList>
    </citation>
    <scope>NUCLEOTIDE SEQUENCE [LARGE SCALE GENOMIC DNA]</scope>
    <source>
        <strain evidence="2 3">VK22B</strain>
    </source>
</reference>
<evidence type="ECO:0000313" key="3">
    <source>
        <dbReference type="Proteomes" id="UP001271249"/>
    </source>
</evidence>
<evidence type="ECO:0000313" key="2">
    <source>
        <dbReference type="EMBL" id="MDX8495910.1"/>
    </source>
</evidence>